<proteinExistence type="predicted"/>
<evidence type="ECO:0000313" key="9">
    <source>
        <dbReference type="EMBL" id="QVT79432.1"/>
    </source>
</evidence>
<keyword evidence="2" id="KW-0731">Sigma factor</keyword>
<evidence type="ECO:0000259" key="7">
    <source>
        <dbReference type="Pfam" id="PF04542"/>
    </source>
</evidence>
<dbReference type="EMBL" id="CP075371">
    <property type="protein sequence ID" value="QVT79432.1"/>
    <property type="molecule type" value="Genomic_DNA"/>
</dbReference>
<dbReference type="PANTHER" id="PTHR30385:SF4">
    <property type="entry name" value="RNA POLYMERASE SIGMA-E FACTOR"/>
    <property type="match status" value="1"/>
</dbReference>
<evidence type="ECO:0000256" key="1">
    <source>
        <dbReference type="ARBA" id="ARBA00023015"/>
    </source>
</evidence>
<organism evidence="9 10">
    <name type="scientific">Nocardioides aquaticus</name>
    <dbReference type="NCBI Taxonomy" id="160826"/>
    <lineage>
        <taxon>Bacteria</taxon>
        <taxon>Bacillati</taxon>
        <taxon>Actinomycetota</taxon>
        <taxon>Actinomycetes</taxon>
        <taxon>Propionibacteriales</taxon>
        <taxon>Nocardioidaceae</taxon>
        <taxon>Nocardioides</taxon>
    </lineage>
</organism>
<keyword evidence="4" id="KW-0804">Transcription</keyword>
<feature type="domain" description="RNA polymerase sigma-70 region 2" evidence="7">
    <location>
        <begin position="38"/>
        <end position="103"/>
    </location>
</feature>
<dbReference type="InterPro" id="IPR014322">
    <property type="entry name" value="RNA_pol_sigma-B/F/G"/>
</dbReference>
<dbReference type="NCBIfam" id="TIGR02980">
    <property type="entry name" value="SigBFG"/>
    <property type="match status" value="1"/>
</dbReference>
<dbReference type="CDD" id="cd06171">
    <property type="entry name" value="Sigma70_r4"/>
    <property type="match status" value="1"/>
</dbReference>
<dbReference type="InterPro" id="IPR007630">
    <property type="entry name" value="RNA_pol_sigma70_r4"/>
</dbReference>
<dbReference type="InterPro" id="IPR007624">
    <property type="entry name" value="RNA_pol_sigma70_r3"/>
</dbReference>
<gene>
    <name evidence="9" type="primary">sigF_2</name>
    <name evidence="9" type="ORF">ENKNEFLB_01813</name>
</gene>
<keyword evidence="10" id="KW-1185">Reference proteome</keyword>
<dbReference type="NCBIfam" id="TIGR02937">
    <property type="entry name" value="sigma70-ECF"/>
    <property type="match status" value="1"/>
</dbReference>
<dbReference type="Proteomes" id="UP000679307">
    <property type="component" value="Chromosome"/>
</dbReference>
<evidence type="ECO:0000256" key="4">
    <source>
        <dbReference type="ARBA" id="ARBA00023163"/>
    </source>
</evidence>
<feature type="compositionally biased region" description="Basic residues" evidence="5">
    <location>
        <begin position="278"/>
        <end position="289"/>
    </location>
</feature>
<dbReference type="Pfam" id="PF04545">
    <property type="entry name" value="Sigma70_r4"/>
    <property type="match status" value="1"/>
</dbReference>
<sequence length="289" mass="30972">MPEPVDHAALRARSEELMAVVAAGGPGRAAAREALALLHRPLVEHCVRRFRGRGEPHEDLVQVGMVALLLAIDRFDPARGLQFTSFAAPTIQGEVRRWFRDRGGVVRVPRRLQELRVRVGTASAALVQELGRSPTTAELASALGCTVAEVVECQESAEAYTATSLDAVAGAPDGPTVRSDLVGCEDGALAAVVLRESVRPLLERLPPREKRILLLRFYAGMTQSQVAAETGLTQMQVSRVLARTLADLRAALDLPPETGPARPGAGLTARGPAEPPRRGARPRAPPRRP</sequence>
<dbReference type="Pfam" id="PF04542">
    <property type="entry name" value="Sigma70_r2"/>
    <property type="match status" value="1"/>
</dbReference>
<dbReference type="RefSeq" id="WP_246535924.1">
    <property type="nucleotide sequence ID" value="NZ_BAAAHS010000001.1"/>
</dbReference>
<dbReference type="PANTHER" id="PTHR30385">
    <property type="entry name" value="SIGMA FACTOR F FLAGELLAR"/>
    <property type="match status" value="1"/>
</dbReference>
<name>A0ABX8EH59_9ACTN</name>
<feature type="region of interest" description="Disordered" evidence="5">
    <location>
        <begin position="252"/>
        <end position="289"/>
    </location>
</feature>
<evidence type="ECO:0000313" key="10">
    <source>
        <dbReference type="Proteomes" id="UP000679307"/>
    </source>
</evidence>
<reference evidence="9 10" key="1">
    <citation type="submission" date="2021-05" db="EMBL/GenBank/DDBJ databases">
        <title>Complete genome of Nocardioides aquaticus KCTC 9944T isolated from meromictic and hypersaline Ekho Lake, Antarctica.</title>
        <authorList>
            <person name="Hwang K."/>
            <person name="Kim K.M."/>
            <person name="Choe H."/>
        </authorList>
    </citation>
    <scope>NUCLEOTIDE SEQUENCE [LARGE SCALE GENOMIC DNA]</scope>
    <source>
        <strain evidence="9 10">KCTC 9944</strain>
    </source>
</reference>
<evidence type="ECO:0000259" key="6">
    <source>
        <dbReference type="Pfam" id="PF04539"/>
    </source>
</evidence>
<evidence type="ECO:0000256" key="2">
    <source>
        <dbReference type="ARBA" id="ARBA00023082"/>
    </source>
</evidence>
<dbReference type="InterPro" id="IPR007627">
    <property type="entry name" value="RNA_pol_sigma70_r2"/>
</dbReference>
<dbReference type="Pfam" id="PF04539">
    <property type="entry name" value="Sigma70_r3"/>
    <property type="match status" value="1"/>
</dbReference>
<protein>
    <submittedName>
        <fullName evidence="9">RNA polymerase sigma factor SigF</fullName>
    </submittedName>
</protein>
<keyword evidence="3" id="KW-0238">DNA-binding</keyword>
<accession>A0ABX8EH59</accession>
<evidence type="ECO:0000256" key="5">
    <source>
        <dbReference type="SAM" id="MobiDB-lite"/>
    </source>
</evidence>
<evidence type="ECO:0000259" key="8">
    <source>
        <dbReference type="Pfam" id="PF04545"/>
    </source>
</evidence>
<feature type="domain" description="RNA polymerase sigma-70 region 3" evidence="6">
    <location>
        <begin position="114"/>
        <end position="167"/>
    </location>
</feature>
<feature type="domain" description="RNA polymerase sigma-70 region 4" evidence="8">
    <location>
        <begin position="201"/>
        <end position="249"/>
    </location>
</feature>
<evidence type="ECO:0000256" key="3">
    <source>
        <dbReference type="ARBA" id="ARBA00023125"/>
    </source>
</evidence>
<dbReference type="InterPro" id="IPR014284">
    <property type="entry name" value="RNA_pol_sigma-70_dom"/>
</dbReference>
<keyword evidence="1" id="KW-0805">Transcription regulation</keyword>